<evidence type="ECO:0000313" key="5">
    <source>
        <dbReference type="Proteomes" id="UP000580250"/>
    </source>
</evidence>
<dbReference type="PANTHER" id="PTHR24171:SF9">
    <property type="entry name" value="ANKYRIN REPEAT DOMAIN-CONTAINING PROTEIN 39"/>
    <property type="match status" value="1"/>
</dbReference>
<dbReference type="PROSITE" id="PS50088">
    <property type="entry name" value="ANK_REPEAT"/>
    <property type="match status" value="1"/>
</dbReference>
<dbReference type="SMART" id="SM00248">
    <property type="entry name" value="ANK"/>
    <property type="match status" value="1"/>
</dbReference>
<comment type="caution">
    <text evidence="4">The sequence shown here is derived from an EMBL/GenBank/DDBJ whole genome shotgun (WGS) entry which is preliminary data.</text>
</comment>
<keyword evidence="2 3" id="KW-0040">ANK repeat</keyword>
<dbReference type="InterPro" id="IPR036770">
    <property type="entry name" value="Ankyrin_rpt-contain_sf"/>
</dbReference>
<sequence>MFNAGQLFESLLSSGAGNGLLQQLAGAVQGGDFGSILNSISGGADVNEKDEKNGTTPLQMAIMAGLTEIVKLLLSKGASVNQTNNEGKNALDIAKQGVDDAPDDETKEKFQEMVQMLVQHSNQ</sequence>
<evidence type="ECO:0000256" key="1">
    <source>
        <dbReference type="ARBA" id="ARBA00022737"/>
    </source>
</evidence>
<organism evidence="4 5">
    <name type="scientific">Meloidogyne enterolobii</name>
    <name type="common">Root-knot nematode worm</name>
    <name type="synonym">Meloidogyne mayaguensis</name>
    <dbReference type="NCBI Taxonomy" id="390850"/>
    <lineage>
        <taxon>Eukaryota</taxon>
        <taxon>Metazoa</taxon>
        <taxon>Ecdysozoa</taxon>
        <taxon>Nematoda</taxon>
        <taxon>Chromadorea</taxon>
        <taxon>Rhabditida</taxon>
        <taxon>Tylenchina</taxon>
        <taxon>Tylenchomorpha</taxon>
        <taxon>Tylenchoidea</taxon>
        <taxon>Meloidogynidae</taxon>
        <taxon>Meloidogyninae</taxon>
        <taxon>Meloidogyne</taxon>
    </lineage>
</organism>
<evidence type="ECO:0000313" key="4">
    <source>
        <dbReference type="EMBL" id="CAD2131788.1"/>
    </source>
</evidence>
<feature type="repeat" description="ANK" evidence="3">
    <location>
        <begin position="53"/>
        <end position="85"/>
    </location>
</feature>
<reference evidence="4 5" key="1">
    <citation type="submission" date="2020-08" db="EMBL/GenBank/DDBJ databases">
        <authorList>
            <person name="Koutsovoulos G."/>
            <person name="Danchin GJ E."/>
        </authorList>
    </citation>
    <scope>NUCLEOTIDE SEQUENCE [LARGE SCALE GENOMIC DNA]</scope>
</reference>
<accession>A0A6V7TUN0</accession>
<name>A0A6V7TUN0_MELEN</name>
<dbReference type="Proteomes" id="UP000580250">
    <property type="component" value="Unassembled WGS sequence"/>
</dbReference>
<dbReference type="PROSITE" id="PS50297">
    <property type="entry name" value="ANK_REP_REGION"/>
    <property type="match status" value="1"/>
</dbReference>
<evidence type="ECO:0000256" key="2">
    <source>
        <dbReference type="ARBA" id="ARBA00023043"/>
    </source>
</evidence>
<dbReference type="AlphaFoldDB" id="A0A6V7TUN0"/>
<proteinExistence type="predicted"/>
<protein>
    <submittedName>
        <fullName evidence="4">Uncharacterized protein</fullName>
    </submittedName>
</protein>
<dbReference type="PANTHER" id="PTHR24171">
    <property type="entry name" value="ANKYRIN REPEAT DOMAIN-CONTAINING PROTEIN 39-RELATED"/>
    <property type="match status" value="1"/>
</dbReference>
<dbReference type="EMBL" id="CAJEWN010000011">
    <property type="protein sequence ID" value="CAD2131788.1"/>
    <property type="molecule type" value="Genomic_DNA"/>
</dbReference>
<keyword evidence="1" id="KW-0677">Repeat</keyword>
<dbReference type="SUPFAM" id="SSF48403">
    <property type="entry name" value="Ankyrin repeat"/>
    <property type="match status" value="1"/>
</dbReference>
<dbReference type="InterPro" id="IPR002110">
    <property type="entry name" value="Ankyrin_rpt"/>
</dbReference>
<dbReference type="Gene3D" id="1.25.40.20">
    <property type="entry name" value="Ankyrin repeat-containing domain"/>
    <property type="match status" value="1"/>
</dbReference>
<dbReference type="Pfam" id="PF12796">
    <property type="entry name" value="Ank_2"/>
    <property type="match status" value="1"/>
</dbReference>
<evidence type="ECO:0000256" key="3">
    <source>
        <dbReference type="PROSITE-ProRule" id="PRU00023"/>
    </source>
</evidence>
<dbReference type="OrthoDB" id="10258888at2759"/>
<gene>
    <name evidence="4" type="ORF">MENT_LOCUS3405</name>
</gene>